<accession>H6SKB2</accession>
<keyword evidence="2" id="KW-0812">Transmembrane</keyword>
<dbReference type="STRING" id="1150469.RSPPHO_01801"/>
<sequence length="165" mass="17989">MLYPVLYWPVTAGQAPLPPLARERLNRYLRAGGLLVLDGRDGADPQPLVAGLDIPPLHPLPEKHVLTRSFYLLDALPGRLAGTTTWIAEGGDNDDVAPVLLGDADWAGAWAHEAQRGYLFAVIPGGAQQRELAYRFGVNLVIYALTGNYKGDQVHMNAILERLGR</sequence>
<gene>
    <name evidence="2" type="ORF">RSPPHO_01801</name>
</gene>
<dbReference type="HOGENOM" id="CLU_095171_0_0_5"/>
<dbReference type="eggNOG" id="ENOG502Z7KE">
    <property type="taxonomic scope" value="Bacteria"/>
</dbReference>
<dbReference type="InterPro" id="IPR025297">
    <property type="entry name" value="DUF4159"/>
</dbReference>
<dbReference type="Pfam" id="PF13709">
    <property type="entry name" value="DUF4159"/>
    <property type="match status" value="1"/>
</dbReference>
<keyword evidence="3" id="KW-1185">Reference proteome</keyword>
<reference evidence="2 3" key="1">
    <citation type="submission" date="2012-02" db="EMBL/GenBank/DDBJ databases">
        <title>Shotgun genome sequence of Phaeospirillum photometricum DSM 122.</title>
        <authorList>
            <person name="Duquesne K."/>
            <person name="Sturgis J."/>
        </authorList>
    </citation>
    <scope>NUCLEOTIDE SEQUENCE [LARGE SCALE GENOMIC DNA]</scope>
    <source>
        <strain evidence="3">DSM122</strain>
    </source>
</reference>
<dbReference type="Gene3D" id="3.40.50.12140">
    <property type="entry name" value="Domain of unknown function DUF4159"/>
    <property type="match status" value="1"/>
</dbReference>
<dbReference type="AlphaFoldDB" id="H6SKB2"/>
<dbReference type="Proteomes" id="UP000033220">
    <property type="component" value="Chromosome DSM 122"/>
</dbReference>
<evidence type="ECO:0000313" key="2">
    <source>
        <dbReference type="EMBL" id="CCG08427.1"/>
    </source>
</evidence>
<name>H6SKB2_PARPM</name>
<keyword evidence="2" id="KW-0472">Membrane</keyword>
<feature type="domain" description="DUF4159" evidence="1">
    <location>
        <begin position="2"/>
        <end position="145"/>
    </location>
</feature>
<dbReference type="KEGG" id="rpm:RSPPHO_01801"/>
<proteinExistence type="predicted"/>
<evidence type="ECO:0000259" key="1">
    <source>
        <dbReference type="Pfam" id="PF13709"/>
    </source>
</evidence>
<dbReference type="EMBL" id="HE663493">
    <property type="protein sequence ID" value="CCG08427.1"/>
    <property type="molecule type" value="Genomic_DNA"/>
</dbReference>
<dbReference type="PATRIC" id="fig|1150469.3.peg.2025"/>
<protein>
    <submittedName>
        <fullName evidence="2">Double-transmembrane region-like</fullName>
    </submittedName>
</protein>
<evidence type="ECO:0000313" key="3">
    <source>
        <dbReference type="Proteomes" id="UP000033220"/>
    </source>
</evidence>
<organism evidence="2 3">
    <name type="scientific">Pararhodospirillum photometricum DSM 122</name>
    <dbReference type="NCBI Taxonomy" id="1150469"/>
    <lineage>
        <taxon>Bacteria</taxon>
        <taxon>Pseudomonadati</taxon>
        <taxon>Pseudomonadota</taxon>
        <taxon>Alphaproteobacteria</taxon>
        <taxon>Rhodospirillales</taxon>
        <taxon>Rhodospirillaceae</taxon>
        <taxon>Pararhodospirillum</taxon>
    </lineage>
</organism>